<organism evidence="1 2">
    <name type="scientific">Alkalibacillus filiformis</name>
    <dbReference type="NCBI Taxonomy" id="200990"/>
    <lineage>
        <taxon>Bacteria</taxon>
        <taxon>Bacillati</taxon>
        <taxon>Bacillota</taxon>
        <taxon>Bacilli</taxon>
        <taxon>Bacillales</taxon>
        <taxon>Bacillaceae</taxon>
        <taxon>Alkalibacillus</taxon>
    </lineage>
</organism>
<sequence>MNRKVMLPISFVLMIVFVGCSQQPDIDVSKTLDEWRESFESVEVVAASFDGEENIKIRLMVEEQITEDEAALLMDDIFESIIEYSNQPDVWDYYNGYFDIKSYDDGLLYEATQLKGEDLEIASD</sequence>
<name>A0ABU0DVL1_9BACI</name>
<proteinExistence type="predicted"/>
<comment type="caution">
    <text evidence="1">The sequence shown here is derived from an EMBL/GenBank/DDBJ whole genome shotgun (WGS) entry which is preliminary data.</text>
</comment>
<dbReference type="EMBL" id="JAUSUP010000009">
    <property type="protein sequence ID" value="MDQ0352499.1"/>
    <property type="molecule type" value="Genomic_DNA"/>
</dbReference>
<keyword evidence="2" id="KW-1185">Reference proteome</keyword>
<gene>
    <name evidence="1" type="ORF">J2R98_002344</name>
</gene>
<reference evidence="1 2" key="1">
    <citation type="submission" date="2023-07" db="EMBL/GenBank/DDBJ databases">
        <title>Genomic Encyclopedia of Type Strains, Phase IV (KMG-IV): sequencing the most valuable type-strain genomes for metagenomic binning, comparative biology and taxonomic classification.</title>
        <authorList>
            <person name="Goeker M."/>
        </authorList>
    </citation>
    <scope>NUCLEOTIDE SEQUENCE [LARGE SCALE GENOMIC DNA]</scope>
    <source>
        <strain evidence="1 2">DSM 15448</strain>
    </source>
</reference>
<dbReference type="RefSeq" id="WP_307069126.1">
    <property type="nucleotide sequence ID" value="NZ_JAUSUP010000009.1"/>
</dbReference>
<dbReference type="PROSITE" id="PS51257">
    <property type="entry name" value="PROKAR_LIPOPROTEIN"/>
    <property type="match status" value="1"/>
</dbReference>
<evidence type="ECO:0000313" key="2">
    <source>
        <dbReference type="Proteomes" id="UP001236723"/>
    </source>
</evidence>
<dbReference type="Proteomes" id="UP001236723">
    <property type="component" value="Unassembled WGS sequence"/>
</dbReference>
<accession>A0ABU0DVL1</accession>
<protein>
    <submittedName>
        <fullName evidence="1">Uncharacterized protein</fullName>
    </submittedName>
</protein>
<evidence type="ECO:0000313" key="1">
    <source>
        <dbReference type="EMBL" id="MDQ0352499.1"/>
    </source>
</evidence>